<accession>A0A243WIX7</accession>
<organism evidence="2 3">
    <name type="scientific">Hymenobacter crusticola</name>
    <dbReference type="NCBI Taxonomy" id="1770526"/>
    <lineage>
        <taxon>Bacteria</taxon>
        <taxon>Pseudomonadati</taxon>
        <taxon>Bacteroidota</taxon>
        <taxon>Cytophagia</taxon>
        <taxon>Cytophagales</taxon>
        <taxon>Hymenobacteraceae</taxon>
        <taxon>Hymenobacter</taxon>
    </lineage>
</organism>
<evidence type="ECO:0000313" key="2">
    <source>
        <dbReference type="EMBL" id="OUJ75845.1"/>
    </source>
</evidence>
<keyword evidence="3" id="KW-1185">Reference proteome</keyword>
<dbReference type="Pfam" id="PF22481">
    <property type="entry name" value="DUF6985"/>
    <property type="match status" value="1"/>
</dbReference>
<proteinExistence type="predicted"/>
<protein>
    <recommendedName>
        <fullName evidence="1">DUF6985 domain-containing protein</fullName>
    </recommendedName>
</protein>
<dbReference type="AlphaFoldDB" id="A0A243WIX7"/>
<name>A0A243WIX7_9BACT</name>
<dbReference type="EMBL" id="MTSE01000001">
    <property type="protein sequence ID" value="OUJ75845.1"/>
    <property type="molecule type" value="Genomic_DNA"/>
</dbReference>
<comment type="caution">
    <text evidence="2">The sequence shown here is derived from an EMBL/GenBank/DDBJ whole genome shotgun (WGS) entry which is preliminary data.</text>
</comment>
<dbReference type="RefSeq" id="WP_086592090.1">
    <property type="nucleotide sequence ID" value="NZ_MTSE01000001.1"/>
</dbReference>
<evidence type="ECO:0000313" key="3">
    <source>
        <dbReference type="Proteomes" id="UP000194873"/>
    </source>
</evidence>
<feature type="domain" description="DUF6985" evidence="1">
    <location>
        <begin position="9"/>
        <end position="150"/>
    </location>
</feature>
<evidence type="ECO:0000259" key="1">
    <source>
        <dbReference type="Pfam" id="PF22481"/>
    </source>
</evidence>
<dbReference type="InterPro" id="IPR054254">
    <property type="entry name" value="DUF6985"/>
</dbReference>
<reference evidence="2 3" key="1">
    <citation type="submission" date="2017-01" db="EMBL/GenBank/DDBJ databases">
        <title>A new Hymenobacter.</title>
        <authorList>
            <person name="Liang Y."/>
            <person name="Feng F."/>
        </authorList>
    </citation>
    <scope>NUCLEOTIDE SEQUENCE [LARGE SCALE GENOMIC DNA]</scope>
    <source>
        <strain evidence="2">MIMBbqt21</strain>
    </source>
</reference>
<gene>
    <name evidence="2" type="ORF">BXP70_00675</name>
</gene>
<dbReference type="Proteomes" id="UP000194873">
    <property type="component" value="Unassembled WGS sequence"/>
</dbReference>
<dbReference type="OrthoDB" id="3477708at2"/>
<sequence length="157" mass="18153">MLNWKETLRFSEFEGLTATVLLDFLRRKEPVSISFGEYGDMTELTSEAEAATEILLQRLPDLEQIVASTAFEHYQNVSREFKRIYGEKVEIPFAADAAALLPFYQLQRIYLPEDSEEGRFGLGFECEWEIEHGFGIQFRNWKIVEVGGDAEAFSFYD</sequence>